<sequence>MTPLLEKLFCADTGYSLRSEVENLKSFFTLMEMTENQESFFSLMEMIENYKSFYKQRTLNHFHLPWCRGVARSFDTKEIFFPKPPSRQTLTIMYFSRLTNNLSLGESLLRSNESFQKLPVELPNESTKSQFVKARDFECQNIGLSTNCGGNDDETEQDLMVLSSRLLRNIWAFIRDRNTVKSLDQVIRSEGREHNHLPHGAVMAKPRKTCACLREDMAWGLSPAAWGGGEGKLEDMSDVRVPMRPPIAAPWTAPVPVTTAASTGRGCFASHDRNPASTSLNRD</sequence>
<proteinExistence type="predicted"/>
<keyword evidence="3" id="KW-1185">Reference proteome</keyword>
<comment type="caution">
    <text evidence="2">The sequence shown here is derived from an EMBL/GenBank/DDBJ whole genome shotgun (WGS) entry which is preliminary data.</text>
</comment>
<protein>
    <submittedName>
        <fullName evidence="2">Uncharacterized protein</fullName>
    </submittedName>
</protein>
<evidence type="ECO:0000256" key="1">
    <source>
        <dbReference type="SAM" id="MobiDB-lite"/>
    </source>
</evidence>
<dbReference type="AlphaFoldDB" id="A0ABD0TZS4"/>
<organism evidence="2 3">
    <name type="scientific">Dendrobium thyrsiflorum</name>
    <name type="common">Pinecone-like raceme dendrobium</name>
    <name type="synonym">Orchid</name>
    <dbReference type="NCBI Taxonomy" id="117978"/>
    <lineage>
        <taxon>Eukaryota</taxon>
        <taxon>Viridiplantae</taxon>
        <taxon>Streptophyta</taxon>
        <taxon>Embryophyta</taxon>
        <taxon>Tracheophyta</taxon>
        <taxon>Spermatophyta</taxon>
        <taxon>Magnoliopsida</taxon>
        <taxon>Liliopsida</taxon>
        <taxon>Asparagales</taxon>
        <taxon>Orchidaceae</taxon>
        <taxon>Epidendroideae</taxon>
        <taxon>Malaxideae</taxon>
        <taxon>Dendrobiinae</taxon>
        <taxon>Dendrobium</taxon>
    </lineage>
</organism>
<accession>A0ABD0TZS4</accession>
<dbReference type="EMBL" id="JANQDX010000019">
    <property type="protein sequence ID" value="KAL0905176.1"/>
    <property type="molecule type" value="Genomic_DNA"/>
</dbReference>
<feature type="region of interest" description="Disordered" evidence="1">
    <location>
        <begin position="264"/>
        <end position="283"/>
    </location>
</feature>
<dbReference type="Proteomes" id="UP001552299">
    <property type="component" value="Unassembled WGS sequence"/>
</dbReference>
<name>A0ABD0TZS4_DENTH</name>
<evidence type="ECO:0000313" key="3">
    <source>
        <dbReference type="Proteomes" id="UP001552299"/>
    </source>
</evidence>
<evidence type="ECO:0000313" key="2">
    <source>
        <dbReference type="EMBL" id="KAL0905176.1"/>
    </source>
</evidence>
<gene>
    <name evidence="2" type="ORF">M5K25_027362</name>
</gene>
<reference evidence="2 3" key="1">
    <citation type="journal article" date="2024" name="Plant Biotechnol. J.">
        <title>Dendrobium thyrsiflorum genome and its molecular insights into genes involved in important horticultural traits.</title>
        <authorList>
            <person name="Chen B."/>
            <person name="Wang J.Y."/>
            <person name="Zheng P.J."/>
            <person name="Li K.L."/>
            <person name="Liang Y.M."/>
            <person name="Chen X.F."/>
            <person name="Zhang C."/>
            <person name="Zhao X."/>
            <person name="He X."/>
            <person name="Zhang G.Q."/>
            <person name="Liu Z.J."/>
            <person name="Xu Q."/>
        </authorList>
    </citation>
    <scope>NUCLEOTIDE SEQUENCE [LARGE SCALE GENOMIC DNA]</scope>
    <source>
        <strain evidence="2">GZMU011</strain>
    </source>
</reference>